<dbReference type="Pfam" id="PF13456">
    <property type="entry name" value="RVT_3"/>
    <property type="match status" value="1"/>
</dbReference>
<dbReference type="OrthoDB" id="1436370at2759"/>
<dbReference type="SUPFAM" id="SSF53098">
    <property type="entry name" value="Ribonuclease H-like"/>
    <property type="match status" value="1"/>
</dbReference>
<dbReference type="InterPro" id="IPR036397">
    <property type="entry name" value="RNaseH_sf"/>
</dbReference>
<keyword evidence="3" id="KW-1185">Reference proteome</keyword>
<proteinExistence type="predicted"/>
<dbReference type="CDD" id="cd06222">
    <property type="entry name" value="RNase_H_like"/>
    <property type="match status" value="1"/>
</dbReference>
<comment type="caution">
    <text evidence="2">The sequence shown here is derived from an EMBL/GenBank/DDBJ whole genome shotgun (WGS) entry which is preliminary data.</text>
</comment>
<sequence length="173" mass="19259">MLGTALQLGQYGSREMRVSSMTALDSRDITCGGIRDHEGKWIGGFTKKLGKGNILLAEMCGILEGLQVAWHNNLKKIIIESDSLQAVSYILASLDRKHPLYPILHKIKLLLANDWDVKVIHISRDSNRIADNLAFRAHVLDFGLYIYDAPPASCVELYRDDSRKASLPALPVC</sequence>
<dbReference type="InterPro" id="IPR053151">
    <property type="entry name" value="RNase_H-like"/>
</dbReference>
<gene>
    <name evidence="2" type="ORF">G2W53_001157</name>
</gene>
<dbReference type="AlphaFoldDB" id="A0A834XHB2"/>
<protein>
    <submittedName>
        <fullName evidence="2">RnaseH (Mitochondrion)</fullName>
    </submittedName>
</protein>
<dbReference type="GO" id="GO:0004523">
    <property type="term" value="F:RNA-DNA hybrid ribonuclease activity"/>
    <property type="evidence" value="ECO:0007669"/>
    <property type="project" value="InterPro"/>
</dbReference>
<organism evidence="2 3">
    <name type="scientific">Senna tora</name>
    <dbReference type="NCBI Taxonomy" id="362788"/>
    <lineage>
        <taxon>Eukaryota</taxon>
        <taxon>Viridiplantae</taxon>
        <taxon>Streptophyta</taxon>
        <taxon>Embryophyta</taxon>
        <taxon>Tracheophyta</taxon>
        <taxon>Spermatophyta</taxon>
        <taxon>Magnoliopsida</taxon>
        <taxon>eudicotyledons</taxon>
        <taxon>Gunneridae</taxon>
        <taxon>Pentapetalae</taxon>
        <taxon>rosids</taxon>
        <taxon>fabids</taxon>
        <taxon>Fabales</taxon>
        <taxon>Fabaceae</taxon>
        <taxon>Caesalpinioideae</taxon>
        <taxon>Cassia clade</taxon>
        <taxon>Senna</taxon>
    </lineage>
</organism>
<dbReference type="Proteomes" id="UP000634136">
    <property type="component" value="Unassembled WGS sequence"/>
</dbReference>
<dbReference type="GO" id="GO:0003676">
    <property type="term" value="F:nucleic acid binding"/>
    <property type="evidence" value="ECO:0007669"/>
    <property type="project" value="InterPro"/>
</dbReference>
<dbReference type="PANTHER" id="PTHR47723">
    <property type="entry name" value="OS05G0353850 PROTEIN"/>
    <property type="match status" value="1"/>
</dbReference>
<dbReference type="PANTHER" id="PTHR47723:SF19">
    <property type="entry name" value="POLYNUCLEOTIDYL TRANSFERASE, RIBONUCLEASE H-LIKE SUPERFAMILY PROTEIN"/>
    <property type="match status" value="1"/>
</dbReference>
<evidence type="ECO:0000313" key="3">
    <source>
        <dbReference type="Proteomes" id="UP000634136"/>
    </source>
</evidence>
<evidence type="ECO:0000259" key="1">
    <source>
        <dbReference type="Pfam" id="PF13456"/>
    </source>
</evidence>
<name>A0A834XHB2_9FABA</name>
<evidence type="ECO:0000313" key="2">
    <source>
        <dbReference type="EMBL" id="KAF7844252.1"/>
    </source>
</evidence>
<dbReference type="InterPro" id="IPR012337">
    <property type="entry name" value="RNaseH-like_sf"/>
</dbReference>
<dbReference type="InterPro" id="IPR002156">
    <property type="entry name" value="RNaseH_domain"/>
</dbReference>
<feature type="domain" description="RNase H type-1" evidence="1">
    <location>
        <begin position="34"/>
        <end position="136"/>
    </location>
</feature>
<reference evidence="2" key="1">
    <citation type="submission" date="2020-09" db="EMBL/GenBank/DDBJ databases">
        <title>Genome-Enabled Discovery of Anthraquinone Biosynthesis in Senna tora.</title>
        <authorList>
            <person name="Kang S.-H."/>
            <person name="Pandey R.P."/>
            <person name="Lee C.-M."/>
            <person name="Sim J.-S."/>
            <person name="Jeong J.-T."/>
            <person name="Choi B.-S."/>
            <person name="Jung M."/>
            <person name="Ginzburg D."/>
            <person name="Zhao K."/>
            <person name="Won S.Y."/>
            <person name="Oh T.-J."/>
            <person name="Yu Y."/>
            <person name="Kim N.-H."/>
            <person name="Lee O.R."/>
            <person name="Lee T.-H."/>
            <person name="Bashyal P."/>
            <person name="Kim T.-S."/>
            <person name="Lee W.-H."/>
            <person name="Kawkins C."/>
            <person name="Kim C.-K."/>
            <person name="Kim J.S."/>
            <person name="Ahn B.O."/>
            <person name="Rhee S.Y."/>
            <person name="Sohng J.K."/>
        </authorList>
    </citation>
    <scope>NUCLEOTIDE SEQUENCE</scope>
    <source>
        <tissue evidence="2">Leaf</tissue>
    </source>
</reference>
<dbReference type="InterPro" id="IPR044730">
    <property type="entry name" value="RNase_H-like_dom_plant"/>
</dbReference>
<dbReference type="EMBL" id="JAAIUW010000001">
    <property type="protein sequence ID" value="KAF7844252.1"/>
    <property type="molecule type" value="Genomic_DNA"/>
</dbReference>
<accession>A0A834XHB2</accession>
<dbReference type="Gene3D" id="3.30.420.10">
    <property type="entry name" value="Ribonuclease H-like superfamily/Ribonuclease H"/>
    <property type="match status" value="1"/>
</dbReference>